<dbReference type="EnsemblMetazoa" id="SSS_4346s_mrna">
    <property type="protein sequence ID" value="KAF7489817.1"/>
    <property type="gene ID" value="SSS_4346"/>
</dbReference>
<organism evidence="8">
    <name type="scientific">Sarcoptes scabiei</name>
    <name type="common">Itch mite</name>
    <name type="synonym">Acarus scabiei</name>
    <dbReference type="NCBI Taxonomy" id="52283"/>
    <lineage>
        <taxon>Eukaryota</taxon>
        <taxon>Metazoa</taxon>
        <taxon>Ecdysozoa</taxon>
        <taxon>Arthropoda</taxon>
        <taxon>Chelicerata</taxon>
        <taxon>Arachnida</taxon>
        <taxon>Acari</taxon>
        <taxon>Acariformes</taxon>
        <taxon>Sarcoptiformes</taxon>
        <taxon>Astigmata</taxon>
        <taxon>Psoroptidia</taxon>
        <taxon>Sarcoptoidea</taxon>
        <taxon>Sarcoptidae</taxon>
        <taxon>Sarcoptinae</taxon>
        <taxon>Sarcoptes</taxon>
    </lineage>
</organism>
<dbReference type="PANTHER" id="PTHR10015:SF465">
    <property type="entry name" value="HSF-TYPE DNA-BINDING DOMAIN-CONTAINING PROTEIN"/>
    <property type="match status" value="1"/>
</dbReference>
<dbReference type="Gene3D" id="1.10.10.10">
    <property type="entry name" value="Winged helix-like DNA-binding domain superfamily/Winged helix DNA-binding domain"/>
    <property type="match status" value="1"/>
</dbReference>
<accession>A0A834R657</accession>
<dbReference type="InterPro" id="IPR036388">
    <property type="entry name" value="WH-like_DNA-bd_sf"/>
</dbReference>
<reference evidence="8" key="2">
    <citation type="submission" date="2020-01" db="EMBL/GenBank/DDBJ databases">
        <authorList>
            <person name="Korhonen P.K.K."/>
            <person name="Guangxu M.G."/>
            <person name="Wang T.W."/>
            <person name="Stroehlein A.J.S."/>
            <person name="Young N.D."/>
            <person name="Ang C.-S.A."/>
            <person name="Fernando D.W.F."/>
            <person name="Lu H.L."/>
            <person name="Taylor S.T."/>
            <person name="Ehtesham M.E.M."/>
            <person name="Najaraj S.H.N."/>
            <person name="Harsha G.H.G."/>
            <person name="Madugundu A.M."/>
            <person name="Renuse S.R."/>
            <person name="Holt D.H."/>
            <person name="Pandey A.P."/>
            <person name="Papenfuss A.P."/>
            <person name="Gasser R.B.G."/>
            <person name="Fischer K.F."/>
        </authorList>
    </citation>
    <scope>NUCLEOTIDE SEQUENCE</scope>
    <source>
        <strain evidence="8">SSS_KF_BRIS2020</strain>
    </source>
</reference>
<dbReference type="GO" id="GO:0043565">
    <property type="term" value="F:sequence-specific DNA binding"/>
    <property type="evidence" value="ECO:0007669"/>
    <property type="project" value="InterPro"/>
</dbReference>
<comment type="subcellular location">
    <subcellularLocation>
        <location evidence="1">Nucleus</location>
    </subcellularLocation>
</comment>
<keyword evidence="4" id="KW-0539">Nucleus</keyword>
<comment type="similarity">
    <text evidence="2 5">Belongs to the HSF family.</text>
</comment>
<name>A0A834R657_SARSC</name>
<evidence type="ECO:0000256" key="4">
    <source>
        <dbReference type="ARBA" id="ARBA00023242"/>
    </source>
</evidence>
<keyword evidence="3" id="KW-0238">DNA-binding</keyword>
<proteinExistence type="inferred from homology"/>
<dbReference type="GO" id="GO:0003700">
    <property type="term" value="F:DNA-binding transcription factor activity"/>
    <property type="evidence" value="ECO:0007669"/>
    <property type="project" value="InterPro"/>
</dbReference>
<dbReference type="InterPro" id="IPR036390">
    <property type="entry name" value="WH_DNA-bd_sf"/>
</dbReference>
<reference evidence="9" key="3">
    <citation type="submission" date="2022-06" db="UniProtKB">
        <authorList>
            <consortium name="EnsemblMetazoa"/>
        </authorList>
    </citation>
    <scope>IDENTIFICATION</scope>
</reference>
<dbReference type="InterPro" id="IPR000232">
    <property type="entry name" value="HSF_DNA-bd"/>
</dbReference>
<sequence>MATIQNGFSFLGELHHQQYKYPILAQPYNLQRELPKYFLNPIEITDQNFASEHNSPPESSVSSSNSLNRTATSFIESDLCGSYSSNRNPILIAISENGDYTPISNASDSFVDNNFYYPNANISYKDAPKEEFGGEQNRGLMFVEHKPDAAQFCVSNNLMANQYSGAFDSSYANSNNQINPSRFSMTNHDHSIPTETNQFCYQPFSVIENQSMGYHQSPLPTLLLYDHCNVSEQHQTSNEIVRKNYASANDCPMYKPNDQFLNQLKQEPEDVVLKHENNVEEDLVDFVHLNGTQTYLKNSTESFCIANDQNYCIQESNLNNQYNSIDNSEVESQTSDDPKDSFETIDMKEIQSRYAHQRFPIKLWNLANDEQFQAIQWSSDGKNLRISECALEMNLGVLFRTKKFSSFLRQLHLYGFRKVQRARNHQRSRSPSLEGTYAEYQCLAFQRNRFDLIKNVKRFYGNTANSNTKNNPHRNSQIISNRNDYSNLKRNRINRSRKTSKNGDDEGSMMIDLAKLFNPDNQWYDCYESNAIESQELSDCTVTIESGQNHRNQSEDSILVPFYNDNIDSLTDRSDDNRDDDFHSEFQYPNESYRQ</sequence>
<gene>
    <name evidence="8" type="ORF">SSS_4346</name>
</gene>
<evidence type="ECO:0000256" key="5">
    <source>
        <dbReference type="RuleBase" id="RU004020"/>
    </source>
</evidence>
<feature type="region of interest" description="Disordered" evidence="6">
    <location>
        <begin position="462"/>
        <end position="484"/>
    </location>
</feature>
<dbReference type="PANTHER" id="PTHR10015">
    <property type="entry name" value="HEAT SHOCK TRANSCRIPTION FACTOR"/>
    <property type="match status" value="1"/>
</dbReference>
<keyword evidence="10" id="KW-1185">Reference proteome</keyword>
<protein>
    <recommendedName>
        <fullName evidence="7">HSF-type DNA-binding domain-containing protein</fullName>
    </recommendedName>
</protein>
<evidence type="ECO:0000256" key="2">
    <source>
        <dbReference type="ARBA" id="ARBA00006403"/>
    </source>
</evidence>
<evidence type="ECO:0000313" key="10">
    <source>
        <dbReference type="Proteomes" id="UP000070412"/>
    </source>
</evidence>
<dbReference type="SMART" id="SM00415">
    <property type="entry name" value="HSF"/>
    <property type="match status" value="1"/>
</dbReference>
<feature type="compositionally biased region" description="Basic and acidic residues" evidence="6">
    <location>
        <begin position="570"/>
        <end position="584"/>
    </location>
</feature>
<dbReference type="AlphaFoldDB" id="A0A834R657"/>
<evidence type="ECO:0000256" key="6">
    <source>
        <dbReference type="SAM" id="MobiDB-lite"/>
    </source>
</evidence>
<evidence type="ECO:0000313" key="8">
    <source>
        <dbReference type="EMBL" id="KAF7489817.1"/>
    </source>
</evidence>
<dbReference type="EMBL" id="WVUK01000063">
    <property type="protein sequence ID" value="KAF7489817.1"/>
    <property type="molecule type" value="Genomic_DNA"/>
</dbReference>
<dbReference type="GO" id="GO:0005634">
    <property type="term" value="C:nucleus"/>
    <property type="evidence" value="ECO:0007669"/>
    <property type="project" value="UniProtKB-SubCell"/>
</dbReference>
<evidence type="ECO:0000259" key="7">
    <source>
        <dbReference type="SMART" id="SM00415"/>
    </source>
</evidence>
<dbReference type="Proteomes" id="UP000070412">
    <property type="component" value="Unassembled WGS sequence"/>
</dbReference>
<dbReference type="Pfam" id="PF00447">
    <property type="entry name" value="HSF_DNA-bind"/>
    <property type="match status" value="1"/>
</dbReference>
<feature type="domain" description="HSF-type DNA-binding" evidence="7">
    <location>
        <begin position="355"/>
        <end position="459"/>
    </location>
</feature>
<dbReference type="SUPFAM" id="SSF46785">
    <property type="entry name" value="Winged helix' DNA-binding domain"/>
    <property type="match status" value="1"/>
</dbReference>
<evidence type="ECO:0000313" key="9">
    <source>
        <dbReference type="EnsemblMetazoa" id="KAF7489817.1"/>
    </source>
</evidence>
<evidence type="ECO:0000256" key="1">
    <source>
        <dbReference type="ARBA" id="ARBA00004123"/>
    </source>
</evidence>
<evidence type="ECO:0000256" key="3">
    <source>
        <dbReference type="ARBA" id="ARBA00023125"/>
    </source>
</evidence>
<feature type="region of interest" description="Disordered" evidence="6">
    <location>
        <begin position="570"/>
        <end position="595"/>
    </location>
</feature>
<dbReference type="OrthoDB" id="6418155at2759"/>
<reference evidence="10" key="1">
    <citation type="journal article" date="2020" name="PLoS Negl. Trop. Dis.">
        <title>High-quality nuclear genome for Sarcoptes scabiei-A critical resource for a neglected parasite.</title>
        <authorList>
            <person name="Korhonen P.K."/>
            <person name="Gasser R.B."/>
            <person name="Ma G."/>
            <person name="Wang T."/>
            <person name="Stroehlein A.J."/>
            <person name="Young N.D."/>
            <person name="Ang C.S."/>
            <person name="Fernando D.D."/>
            <person name="Lu H.C."/>
            <person name="Taylor S."/>
            <person name="Reynolds S.L."/>
            <person name="Mofiz E."/>
            <person name="Najaraj S.H."/>
            <person name="Gowda H."/>
            <person name="Madugundu A."/>
            <person name="Renuse S."/>
            <person name="Holt D."/>
            <person name="Pandey A."/>
            <person name="Papenfuss A.T."/>
            <person name="Fischer K."/>
        </authorList>
    </citation>
    <scope>NUCLEOTIDE SEQUENCE [LARGE SCALE GENOMIC DNA]</scope>
</reference>